<protein>
    <submittedName>
        <fullName evidence="1">Uncharacterized protein</fullName>
    </submittedName>
</protein>
<keyword evidence="2" id="KW-1185">Reference proteome</keyword>
<evidence type="ECO:0000313" key="1">
    <source>
        <dbReference type="EMBL" id="GAA2036129.1"/>
    </source>
</evidence>
<comment type="caution">
    <text evidence="1">The sequence shown here is derived from an EMBL/GenBank/DDBJ whole genome shotgun (WGS) entry which is preliminary data.</text>
</comment>
<dbReference type="Proteomes" id="UP001501196">
    <property type="component" value="Unassembled WGS sequence"/>
</dbReference>
<reference evidence="2" key="1">
    <citation type="journal article" date="2019" name="Int. J. Syst. Evol. Microbiol.">
        <title>The Global Catalogue of Microorganisms (GCM) 10K type strain sequencing project: providing services to taxonomists for standard genome sequencing and annotation.</title>
        <authorList>
            <consortium name="The Broad Institute Genomics Platform"/>
            <consortium name="The Broad Institute Genome Sequencing Center for Infectious Disease"/>
            <person name="Wu L."/>
            <person name="Ma J."/>
        </authorList>
    </citation>
    <scope>NUCLEOTIDE SEQUENCE [LARGE SCALE GENOMIC DNA]</scope>
    <source>
        <strain evidence="2">JCM 15672</strain>
    </source>
</reference>
<name>A0ABP5FZI0_9MICO</name>
<dbReference type="EMBL" id="BAAAPW010000002">
    <property type="protein sequence ID" value="GAA2036129.1"/>
    <property type="molecule type" value="Genomic_DNA"/>
</dbReference>
<accession>A0ABP5FZI0</accession>
<gene>
    <name evidence="1" type="ORF">GCM10009819_20870</name>
</gene>
<organism evidence="1 2">
    <name type="scientific">Agromyces tropicus</name>
    <dbReference type="NCBI Taxonomy" id="555371"/>
    <lineage>
        <taxon>Bacteria</taxon>
        <taxon>Bacillati</taxon>
        <taxon>Actinomycetota</taxon>
        <taxon>Actinomycetes</taxon>
        <taxon>Micrococcales</taxon>
        <taxon>Microbacteriaceae</taxon>
        <taxon>Agromyces</taxon>
    </lineage>
</organism>
<evidence type="ECO:0000313" key="2">
    <source>
        <dbReference type="Proteomes" id="UP001501196"/>
    </source>
</evidence>
<sequence length="80" mass="8880">MQVVSHRRTHEGIGIMDLAHGFLAQQMTAHDQRTAEFAAERRLAVAERRRAARATAAARRDSFVAGLLARLHPGQAREAH</sequence>
<proteinExistence type="predicted"/>